<organism evidence="1">
    <name type="scientific">Flavobacterium columnare</name>
    <dbReference type="NCBI Taxonomy" id="996"/>
    <lineage>
        <taxon>Bacteria</taxon>
        <taxon>Pseudomonadati</taxon>
        <taxon>Bacteroidota</taxon>
        <taxon>Flavobacteriia</taxon>
        <taxon>Flavobacteriales</taxon>
        <taxon>Flavobacteriaceae</taxon>
        <taxon>Flavobacterium</taxon>
    </lineage>
</organism>
<dbReference type="Proteomes" id="UP000824721">
    <property type="component" value="Chromosome"/>
</dbReference>
<dbReference type="AlphaFoldDB" id="A0A8G0KVK8"/>
<gene>
    <name evidence="1" type="ORF">JJC05_02120</name>
</gene>
<proteinExistence type="predicted"/>
<dbReference type="KEGG" id="fdv:JJC05_02120"/>
<name>A0A8G0KVK8_9FLAO</name>
<protein>
    <submittedName>
        <fullName evidence="1">Uncharacterized protein</fullName>
    </submittedName>
</protein>
<dbReference type="EMBL" id="CP067378">
    <property type="protein sequence ID" value="QYS89229.1"/>
    <property type="molecule type" value="Genomic_DNA"/>
</dbReference>
<sequence>MANTISKIIISIFKDVLNFKVIHIRLKKVSNTSNLLMSGVKFSLLKKGIANNGKSKLIITSL</sequence>
<evidence type="ECO:0000313" key="1">
    <source>
        <dbReference type="EMBL" id="QYS89229.1"/>
    </source>
</evidence>
<reference evidence="1" key="1">
    <citation type="submission" date="2020-12" db="EMBL/GenBank/DDBJ databases">
        <title>Genome sequencing of genetic groups of Flavobacterium columnare.</title>
        <authorList>
            <person name="Waldbieser G.C."/>
            <person name="Griffin M.J."/>
            <person name="LaFrentz B.R."/>
        </authorList>
    </citation>
    <scope>NUCLEOTIDE SEQUENCE</scope>
    <source>
        <strain evidence="1">90-106</strain>
    </source>
</reference>
<accession>A0A8G0KVK8</accession>